<dbReference type="Proteomes" id="UP000031838">
    <property type="component" value="Chromosome 1"/>
</dbReference>
<evidence type="ECO:0000256" key="1">
    <source>
        <dbReference type="ARBA" id="ARBA00011738"/>
    </source>
</evidence>
<comment type="subunit">
    <text evidence="1">Homodimer.</text>
</comment>
<accession>A0A0B6RZ22</accession>
<dbReference type="AlphaFoldDB" id="A0A0B6RZ22"/>
<dbReference type="SUPFAM" id="SSF55729">
    <property type="entry name" value="Acyl-CoA N-acyltransferases (Nat)"/>
    <property type="match status" value="1"/>
</dbReference>
<dbReference type="GO" id="GO:0047663">
    <property type="term" value="F:aminoglycoside 6'-N-acetyltransferase activity"/>
    <property type="evidence" value="ECO:0007669"/>
    <property type="project" value="UniProtKB-EC"/>
</dbReference>
<dbReference type="PIRSF" id="PIRSF000452">
    <property type="entry name" value="6-N-acetyltransf"/>
    <property type="match status" value="1"/>
</dbReference>
<keyword evidence="6 10" id="KW-0012">Acyltransferase</keyword>
<dbReference type="EMBL" id="CP002580">
    <property type="protein sequence ID" value="AJK47369.1"/>
    <property type="molecule type" value="Genomic_DNA"/>
</dbReference>
<proteinExistence type="predicted"/>
<organism evidence="10 11">
    <name type="scientific">Burkholderia plantarii</name>
    <dbReference type="NCBI Taxonomy" id="41899"/>
    <lineage>
        <taxon>Bacteria</taxon>
        <taxon>Pseudomonadati</taxon>
        <taxon>Pseudomonadota</taxon>
        <taxon>Betaproteobacteria</taxon>
        <taxon>Burkholderiales</taxon>
        <taxon>Burkholderiaceae</taxon>
        <taxon>Burkholderia</taxon>
    </lineage>
</organism>
<evidence type="ECO:0000256" key="3">
    <source>
        <dbReference type="ARBA" id="ARBA00017677"/>
    </source>
</evidence>
<dbReference type="Pfam" id="PF00583">
    <property type="entry name" value="Acetyltransf_1"/>
    <property type="match status" value="1"/>
</dbReference>
<dbReference type="HOGENOM" id="CLU_127011_0_0_4"/>
<keyword evidence="11" id="KW-1185">Reference proteome</keyword>
<dbReference type="EC" id="2.3.1.82" evidence="2"/>
<evidence type="ECO:0000256" key="2">
    <source>
        <dbReference type="ARBA" id="ARBA00012888"/>
    </source>
</evidence>
<dbReference type="Gene3D" id="3.40.630.30">
    <property type="match status" value="1"/>
</dbReference>
<dbReference type="InterPro" id="IPR050832">
    <property type="entry name" value="Bact_Acetyltransf"/>
</dbReference>
<dbReference type="CDD" id="cd04301">
    <property type="entry name" value="NAT_SF"/>
    <property type="match status" value="1"/>
</dbReference>
<dbReference type="NCBIfam" id="NF043067">
    <property type="entry name" value="AAC_6p_group_E"/>
    <property type="match status" value="1"/>
</dbReference>
<protein>
    <recommendedName>
        <fullName evidence="3">Aminoglycoside N(6')-acetyltransferase type 1</fullName>
        <ecNumber evidence="2">2.3.1.82</ecNumber>
    </recommendedName>
    <alternativeName>
        <fullName evidence="7">Aminoglycoside resistance protein</fullName>
    </alternativeName>
</protein>
<evidence type="ECO:0000313" key="10">
    <source>
        <dbReference type="EMBL" id="AJK47369.1"/>
    </source>
</evidence>
<reference evidence="11" key="1">
    <citation type="submission" date="2011-03" db="EMBL/GenBank/DDBJ databases">
        <authorList>
            <person name="Voget S."/>
            <person name="Streit W.R."/>
            <person name="Jaeger K.E."/>
            <person name="Daniel R."/>
        </authorList>
    </citation>
    <scope>NUCLEOTIDE SEQUENCE [LARGE SCALE GENOMIC DNA]</scope>
    <source>
        <strain evidence="11">PG1</strain>
    </source>
</reference>
<name>A0A0B6RZ22_BURPL</name>
<gene>
    <name evidence="10" type="ORF">BGL_1c28920</name>
</gene>
<evidence type="ECO:0000256" key="5">
    <source>
        <dbReference type="ARBA" id="ARBA00023251"/>
    </source>
</evidence>
<dbReference type="GO" id="GO:0046677">
    <property type="term" value="P:response to antibiotic"/>
    <property type="evidence" value="ECO:0007669"/>
    <property type="project" value="UniProtKB-KW"/>
</dbReference>
<evidence type="ECO:0000256" key="4">
    <source>
        <dbReference type="ARBA" id="ARBA00022679"/>
    </source>
</evidence>
<evidence type="ECO:0000259" key="9">
    <source>
        <dbReference type="PROSITE" id="PS51186"/>
    </source>
</evidence>
<dbReference type="InterPro" id="IPR000182">
    <property type="entry name" value="GNAT_dom"/>
</dbReference>
<comment type="catalytic activity">
    <reaction evidence="8">
        <text>kanamycin B + acetyl-CoA = N(6')-acetylkanamycin B + CoA + H(+)</text>
        <dbReference type="Rhea" id="RHEA:16449"/>
        <dbReference type="ChEBI" id="CHEBI:15378"/>
        <dbReference type="ChEBI" id="CHEBI:57287"/>
        <dbReference type="ChEBI" id="CHEBI:57288"/>
        <dbReference type="ChEBI" id="CHEBI:58390"/>
        <dbReference type="ChEBI" id="CHEBI:58549"/>
        <dbReference type="EC" id="2.3.1.82"/>
    </reaction>
</comment>
<dbReference type="PROSITE" id="PS51186">
    <property type="entry name" value="GNAT"/>
    <property type="match status" value="1"/>
</dbReference>
<dbReference type="InterPro" id="IPR024170">
    <property type="entry name" value="Aminoglycoside_N6-AcTrfrase"/>
</dbReference>
<evidence type="ECO:0000256" key="8">
    <source>
        <dbReference type="ARBA" id="ARBA00048923"/>
    </source>
</evidence>
<dbReference type="KEGG" id="bgp:BGL_1c28920"/>
<sequence length="177" mass="19695">MARAGFSGCYSQSGERAVRSVWKFAMSPTSFSVRAVAPADVSSWRWLRHQLWSHASADDHLRETERLLAEPDRYTTVIAVSSRGDALGFAEAAIRHDYVNGCSTSPVLFLEGIYVAPGMRRQGIAKALCASIQQWGTLRGCSEFASDTSLDNVDSQALHRALGFEETERVVFFRKRF</sequence>
<feature type="domain" description="N-acetyltransferase" evidence="9">
    <location>
        <begin position="31"/>
        <end position="177"/>
    </location>
</feature>
<evidence type="ECO:0000256" key="7">
    <source>
        <dbReference type="ARBA" id="ARBA00029660"/>
    </source>
</evidence>
<evidence type="ECO:0000256" key="6">
    <source>
        <dbReference type="ARBA" id="ARBA00023315"/>
    </source>
</evidence>
<keyword evidence="4 10" id="KW-0808">Transferase</keyword>
<evidence type="ECO:0000313" key="11">
    <source>
        <dbReference type="Proteomes" id="UP000031838"/>
    </source>
</evidence>
<reference evidence="10 11" key="2">
    <citation type="journal article" date="2016" name="Appl. Microbiol. Biotechnol.">
        <title>Mutations improving production and secretion of extracellular lipase by Burkholderia glumae PG1.</title>
        <authorList>
            <person name="Knapp A."/>
            <person name="Voget S."/>
            <person name="Gao R."/>
            <person name="Zaburannyi N."/>
            <person name="Krysciak D."/>
            <person name="Breuer M."/>
            <person name="Hauer B."/>
            <person name="Streit W.R."/>
            <person name="Muller R."/>
            <person name="Daniel R."/>
            <person name="Jaeger K.E."/>
        </authorList>
    </citation>
    <scope>NUCLEOTIDE SEQUENCE [LARGE SCALE GENOMIC DNA]</scope>
    <source>
        <strain evidence="10 11">PG1</strain>
    </source>
</reference>
<keyword evidence="5" id="KW-0046">Antibiotic resistance</keyword>
<dbReference type="PANTHER" id="PTHR43877">
    <property type="entry name" value="AMINOALKYLPHOSPHONATE N-ACETYLTRANSFERASE-RELATED-RELATED"/>
    <property type="match status" value="1"/>
</dbReference>
<dbReference type="InterPro" id="IPR016181">
    <property type="entry name" value="Acyl_CoA_acyltransferase"/>
</dbReference>